<dbReference type="Proteomes" id="UP000024404">
    <property type="component" value="Unassembled WGS sequence"/>
</dbReference>
<evidence type="ECO:0000313" key="1">
    <source>
        <dbReference type="EnsemblMetazoa" id="OVOC10992.1"/>
    </source>
</evidence>
<keyword evidence="2" id="KW-1185">Reference proteome</keyword>
<accession>A0A2K6VGU8</accession>
<name>A0A2K6VGU8_ONCVO</name>
<dbReference type="AlphaFoldDB" id="A0A2K6VGU8"/>
<reference evidence="1" key="2">
    <citation type="submission" date="2018-02" db="UniProtKB">
        <authorList>
            <consortium name="EnsemblMetazoa"/>
        </authorList>
    </citation>
    <scope>IDENTIFICATION</scope>
</reference>
<dbReference type="EMBL" id="CMVM020000346">
    <property type="status" value="NOT_ANNOTATED_CDS"/>
    <property type="molecule type" value="Genomic_DNA"/>
</dbReference>
<evidence type="ECO:0000313" key="2">
    <source>
        <dbReference type="Proteomes" id="UP000024404"/>
    </source>
</evidence>
<protein>
    <submittedName>
        <fullName evidence="1">Uncharacterized protein</fullName>
    </submittedName>
</protein>
<sequence>MAHGETFCGAHLVPPIPARLRDRNEKGYSVCLQLAIHRNDGVDVLVLCGGDVFIPAVVTVSPSHLHYRSVFAECRTDAR</sequence>
<dbReference type="EnsemblMetazoa" id="OVOC10992.1">
    <property type="protein sequence ID" value="OVOC10992.1"/>
    <property type="gene ID" value="WBGene00247801"/>
</dbReference>
<proteinExistence type="predicted"/>
<organism evidence="1 2">
    <name type="scientific">Onchocerca volvulus</name>
    <dbReference type="NCBI Taxonomy" id="6282"/>
    <lineage>
        <taxon>Eukaryota</taxon>
        <taxon>Metazoa</taxon>
        <taxon>Ecdysozoa</taxon>
        <taxon>Nematoda</taxon>
        <taxon>Chromadorea</taxon>
        <taxon>Rhabditida</taxon>
        <taxon>Spirurina</taxon>
        <taxon>Spiruromorpha</taxon>
        <taxon>Filarioidea</taxon>
        <taxon>Onchocercidae</taxon>
        <taxon>Onchocerca</taxon>
    </lineage>
</organism>
<reference evidence="2" key="1">
    <citation type="submission" date="2013-10" db="EMBL/GenBank/DDBJ databases">
        <title>Genome sequencing of Onchocerca volvulus.</title>
        <authorList>
            <person name="Cotton J."/>
            <person name="Tsai J."/>
            <person name="Stanley E."/>
            <person name="Tracey A."/>
            <person name="Holroyd N."/>
            <person name="Lustigman S."/>
            <person name="Berriman M."/>
        </authorList>
    </citation>
    <scope>NUCLEOTIDE SEQUENCE</scope>
</reference>